<dbReference type="InterPro" id="IPR036397">
    <property type="entry name" value="RNaseH_sf"/>
</dbReference>
<evidence type="ECO:0000256" key="6">
    <source>
        <dbReference type="ARBA" id="ARBA00023242"/>
    </source>
</evidence>
<gene>
    <name evidence="10" type="primary">LOC125778049</name>
</gene>
<evidence type="ECO:0000256" key="3">
    <source>
        <dbReference type="ARBA" id="ARBA00022722"/>
    </source>
</evidence>
<dbReference type="GO" id="GO:0004527">
    <property type="term" value="F:exonuclease activity"/>
    <property type="evidence" value="ECO:0007669"/>
    <property type="project" value="UniProtKB-KW"/>
</dbReference>
<dbReference type="CDD" id="cd06145">
    <property type="entry name" value="REX1_like"/>
    <property type="match status" value="1"/>
</dbReference>
<sequence>MNNFEEQSKNLFLKQSFQKPGLVDWLQEERKPLATNLKLNFLKVRQVLVKIATNQLIRQKEEIKKQIEELSKQQVELDQKEEELKKRKELESLSEKELKLKNTENYNVAVLSKTLPPLDQYKKLNLSEVEFVKRLRLYILAPIDLHRYGYPWEREDGSVSVYLHRFKRRKHSNFSSRCSLEHLCVRCDRPFHVDVSGEYFTKEECIFHWGKFKERFTCCGGERDSEGCDRNKLHVWNGIIEGVNGPYTDFLCTQPRPDKSDIEAKVYALDCEMCYTGRGVEVAKVSLVGYDGQVVYDHFVKPTCEVVDYCTRFSGVTAKDLCEVQNKNLKTFAEVQKDLLQLIDADTILIGHSLENDMRVLKIVHKTVVDTADEFPHPFGFPYRHSLKNLTKEYLKRDIQCGNNGHDSAEDSRACLELIMWKVHNNMPPKLPKELIK</sequence>
<dbReference type="PANTHER" id="PTHR12801">
    <property type="entry name" value="RNA EXONUCLEASE REXO1 / RECO3 FAMILY MEMBER-RELATED"/>
    <property type="match status" value="1"/>
</dbReference>
<evidence type="ECO:0000313" key="9">
    <source>
        <dbReference type="Proteomes" id="UP001652620"/>
    </source>
</evidence>
<dbReference type="InterPro" id="IPR047021">
    <property type="entry name" value="REXO1/3/4-like"/>
</dbReference>
<comment type="subcellular location">
    <subcellularLocation>
        <location evidence="1">Nucleus</location>
    </subcellularLocation>
</comment>
<reference evidence="10" key="1">
    <citation type="submission" date="2025-08" db="UniProtKB">
        <authorList>
            <consortium name="RefSeq"/>
        </authorList>
    </citation>
    <scope>IDENTIFICATION</scope>
    <source>
        <tissue evidence="10">Adult</tissue>
    </source>
</reference>
<evidence type="ECO:0000256" key="2">
    <source>
        <dbReference type="ARBA" id="ARBA00006357"/>
    </source>
</evidence>
<dbReference type="InterPro" id="IPR013520">
    <property type="entry name" value="Ribonucl_H"/>
</dbReference>
<proteinExistence type="inferred from homology"/>
<organism evidence="9 10">
    <name type="scientific">Bactrocera dorsalis</name>
    <name type="common">Oriental fruit fly</name>
    <name type="synonym">Dacus dorsalis</name>
    <dbReference type="NCBI Taxonomy" id="27457"/>
    <lineage>
        <taxon>Eukaryota</taxon>
        <taxon>Metazoa</taxon>
        <taxon>Ecdysozoa</taxon>
        <taxon>Arthropoda</taxon>
        <taxon>Hexapoda</taxon>
        <taxon>Insecta</taxon>
        <taxon>Pterygota</taxon>
        <taxon>Neoptera</taxon>
        <taxon>Endopterygota</taxon>
        <taxon>Diptera</taxon>
        <taxon>Brachycera</taxon>
        <taxon>Muscomorpha</taxon>
        <taxon>Tephritoidea</taxon>
        <taxon>Tephritidae</taxon>
        <taxon>Bactrocera</taxon>
        <taxon>Bactrocera</taxon>
    </lineage>
</organism>
<evidence type="ECO:0000259" key="8">
    <source>
        <dbReference type="SMART" id="SM00479"/>
    </source>
</evidence>
<accession>A0ABM3JLK7</accession>
<keyword evidence="9" id="KW-1185">Reference proteome</keyword>
<evidence type="ECO:0000256" key="5">
    <source>
        <dbReference type="ARBA" id="ARBA00022839"/>
    </source>
</evidence>
<dbReference type="Pfam" id="PF00929">
    <property type="entry name" value="RNase_T"/>
    <property type="match status" value="1"/>
</dbReference>
<keyword evidence="6" id="KW-0539">Nucleus</keyword>
<keyword evidence="3" id="KW-0540">Nuclease</keyword>
<evidence type="ECO:0000256" key="7">
    <source>
        <dbReference type="SAM" id="Coils"/>
    </source>
</evidence>
<feature type="domain" description="Exonuclease" evidence="8">
    <location>
        <begin position="265"/>
        <end position="428"/>
    </location>
</feature>
<keyword evidence="4" id="KW-0378">Hydrolase</keyword>
<dbReference type="PANTHER" id="PTHR12801:SF115">
    <property type="entry name" value="FI18136P1-RELATED"/>
    <property type="match status" value="1"/>
</dbReference>
<keyword evidence="5 10" id="KW-0269">Exonuclease</keyword>
<dbReference type="RefSeq" id="XP_049310110.1">
    <property type="nucleotide sequence ID" value="XM_049454153.1"/>
</dbReference>
<comment type="similarity">
    <text evidence="2">Belongs to the REXO1/REXO3 family.</text>
</comment>
<protein>
    <submittedName>
        <fullName evidence="10">Exonuclease GOR</fullName>
    </submittedName>
</protein>
<dbReference type="SMART" id="SM00479">
    <property type="entry name" value="EXOIII"/>
    <property type="match status" value="1"/>
</dbReference>
<keyword evidence="7" id="KW-0175">Coiled coil</keyword>
<dbReference type="InterPro" id="IPR012337">
    <property type="entry name" value="RNaseH-like_sf"/>
</dbReference>
<evidence type="ECO:0000256" key="1">
    <source>
        <dbReference type="ARBA" id="ARBA00004123"/>
    </source>
</evidence>
<feature type="coiled-coil region" evidence="7">
    <location>
        <begin position="49"/>
        <end position="90"/>
    </location>
</feature>
<dbReference type="Gene3D" id="3.30.420.10">
    <property type="entry name" value="Ribonuclease H-like superfamily/Ribonuclease H"/>
    <property type="match status" value="1"/>
</dbReference>
<name>A0ABM3JLK7_BACDO</name>
<dbReference type="GeneID" id="125778049"/>
<dbReference type="InterPro" id="IPR034922">
    <property type="entry name" value="REX1-like_exo"/>
</dbReference>
<evidence type="ECO:0000313" key="10">
    <source>
        <dbReference type="RefSeq" id="XP_049310110.1"/>
    </source>
</evidence>
<evidence type="ECO:0000256" key="4">
    <source>
        <dbReference type="ARBA" id="ARBA00022801"/>
    </source>
</evidence>
<dbReference type="SUPFAM" id="SSF53098">
    <property type="entry name" value="Ribonuclease H-like"/>
    <property type="match status" value="1"/>
</dbReference>
<dbReference type="Proteomes" id="UP001652620">
    <property type="component" value="Chromosome 4"/>
</dbReference>